<evidence type="ECO:0000313" key="1">
    <source>
        <dbReference type="EMBL" id="TFK61331.1"/>
    </source>
</evidence>
<sequence length="239" mass="26335">MGSTTSSGSIVTVVSSSGSSPCFSVEYSCYLRISSEVAIYLRYDHPPFVRDISAALRRDAIDANPSVVQITDVDTHVEKYDPSRIVPTYFSDWWNTSAAEMLPKGLISVNLNDTEILEQHFAQTENPNLSRKRKVGDTLASGAARHDSQGRQAVAPLNRQNIASTNSQDIEPPKKRVKQGNAKASGSRKRTQVVNPPLEMNINQMMEIVVDLPMSPLFGSDFDENSSADIGERAWTDDE</sequence>
<dbReference type="Proteomes" id="UP000308600">
    <property type="component" value="Unassembled WGS sequence"/>
</dbReference>
<reference evidence="1 2" key="1">
    <citation type="journal article" date="2019" name="Nat. Ecol. Evol.">
        <title>Megaphylogeny resolves global patterns of mushroom evolution.</title>
        <authorList>
            <person name="Varga T."/>
            <person name="Krizsan K."/>
            <person name="Foldi C."/>
            <person name="Dima B."/>
            <person name="Sanchez-Garcia M."/>
            <person name="Sanchez-Ramirez S."/>
            <person name="Szollosi G.J."/>
            <person name="Szarkandi J.G."/>
            <person name="Papp V."/>
            <person name="Albert L."/>
            <person name="Andreopoulos W."/>
            <person name="Angelini C."/>
            <person name="Antonin V."/>
            <person name="Barry K.W."/>
            <person name="Bougher N.L."/>
            <person name="Buchanan P."/>
            <person name="Buyck B."/>
            <person name="Bense V."/>
            <person name="Catcheside P."/>
            <person name="Chovatia M."/>
            <person name="Cooper J."/>
            <person name="Damon W."/>
            <person name="Desjardin D."/>
            <person name="Finy P."/>
            <person name="Geml J."/>
            <person name="Haridas S."/>
            <person name="Hughes K."/>
            <person name="Justo A."/>
            <person name="Karasinski D."/>
            <person name="Kautmanova I."/>
            <person name="Kiss B."/>
            <person name="Kocsube S."/>
            <person name="Kotiranta H."/>
            <person name="LaButti K.M."/>
            <person name="Lechner B.E."/>
            <person name="Liimatainen K."/>
            <person name="Lipzen A."/>
            <person name="Lukacs Z."/>
            <person name="Mihaltcheva S."/>
            <person name="Morgado L.N."/>
            <person name="Niskanen T."/>
            <person name="Noordeloos M.E."/>
            <person name="Ohm R.A."/>
            <person name="Ortiz-Santana B."/>
            <person name="Ovrebo C."/>
            <person name="Racz N."/>
            <person name="Riley R."/>
            <person name="Savchenko A."/>
            <person name="Shiryaev A."/>
            <person name="Soop K."/>
            <person name="Spirin V."/>
            <person name="Szebenyi C."/>
            <person name="Tomsovsky M."/>
            <person name="Tulloss R.E."/>
            <person name="Uehling J."/>
            <person name="Grigoriev I.V."/>
            <person name="Vagvolgyi C."/>
            <person name="Papp T."/>
            <person name="Martin F.M."/>
            <person name="Miettinen O."/>
            <person name="Hibbett D.S."/>
            <person name="Nagy L.G."/>
        </authorList>
    </citation>
    <scope>NUCLEOTIDE SEQUENCE [LARGE SCALE GENOMIC DNA]</scope>
    <source>
        <strain evidence="1 2">NL-1719</strain>
    </source>
</reference>
<proteinExistence type="predicted"/>
<protein>
    <submittedName>
        <fullName evidence="1">Uncharacterized protein</fullName>
    </submittedName>
</protein>
<name>A0ACD3A710_9AGAR</name>
<organism evidence="1 2">
    <name type="scientific">Pluteus cervinus</name>
    <dbReference type="NCBI Taxonomy" id="181527"/>
    <lineage>
        <taxon>Eukaryota</taxon>
        <taxon>Fungi</taxon>
        <taxon>Dikarya</taxon>
        <taxon>Basidiomycota</taxon>
        <taxon>Agaricomycotina</taxon>
        <taxon>Agaricomycetes</taxon>
        <taxon>Agaricomycetidae</taxon>
        <taxon>Agaricales</taxon>
        <taxon>Pluteineae</taxon>
        <taxon>Pluteaceae</taxon>
        <taxon>Pluteus</taxon>
    </lineage>
</organism>
<keyword evidence="2" id="KW-1185">Reference proteome</keyword>
<evidence type="ECO:0000313" key="2">
    <source>
        <dbReference type="Proteomes" id="UP000308600"/>
    </source>
</evidence>
<accession>A0ACD3A710</accession>
<dbReference type="EMBL" id="ML208670">
    <property type="protein sequence ID" value="TFK61331.1"/>
    <property type="molecule type" value="Genomic_DNA"/>
</dbReference>
<gene>
    <name evidence="1" type="ORF">BDN72DRAFT_863684</name>
</gene>